<dbReference type="Gene3D" id="1.10.3290.10">
    <property type="entry name" value="Fido-like domain"/>
    <property type="match status" value="1"/>
</dbReference>
<dbReference type="InterPro" id="IPR040198">
    <property type="entry name" value="Fido_containing"/>
</dbReference>
<protein>
    <submittedName>
        <fullName evidence="4">Fic family protein</fullName>
    </submittedName>
</protein>
<name>A0A9X1PW82_STRM4</name>
<keyword evidence="5" id="KW-1185">Reference proteome</keyword>
<evidence type="ECO:0000313" key="5">
    <source>
        <dbReference type="Proteomes" id="UP001139384"/>
    </source>
</evidence>
<dbReference type="GO" id="GO:0005524">
    <property type="term" value="F:ATP binding"/>
    <property type="evidence" value="ECO:0007669"/>
    <property type="project" value="UniProtKB-KW"/>
</dbReference>
<keyword evidence="2" id="KW-0067">ATP-binding</keyword>
<dbReference type="InterPro" id="IPR036597">
    <property type="entry name" value="Fido-like_dom_sf"/>
</dbReference>
<dbReference type="SUPFAM" id="SSF140931">
    <property type="entry name" value="Fic-like"/>
    <property type="match status" value="1"/>
</dbReference>
<feature type="domain" description="Fido" evidence="3">
    <location>
        <begin position="96"/>
        <end position="242"/>
    </location>
</feature>
<organism evidence="4 5">
    <name type="scientific">Streptomyces muensis</name>
    <dbReference type="NCBI Taxonomy" id="1077944"/>
    <lineage>
        <taxon>Bacteria</taxon>
        <taxon>Bacillati</taxon>
        <taxon>Actinomycetota</taxon>
        <taxon>Actinomycetes</taxon>
        <taxon>Kitasatosporales</taxon>
        <taxon>Streptomycetaceae</taxon>
        <taxon>Streptomyces</taxon>
    </lineage>
</organism>
<dbReference type="EMBL" id="JAKEIP010000010">
    <property type="protein sequence ID" value="MCF1592893.1"/>
    <property type="molecule type" value="Genomic_DNA"/>
</dbReference>
<proteinExistence type="predicted"/>
<dbReference type="AlphaFoldDB" id="A0A9X1PW82"/>
<dbReference type="RefSeq" id="WP_234761233.1">
    <property type="nucleotide sequence ID" value="NZ_JAKEIP010000010.1"/>
</dbReference>
<gene>
    <name evidence="4" type="ORF">L0P92_04815</name>
</gene>
<evidence type="ECO:0000256" key="2">
    <source>
        <dbReference type="PIRSR" id="PIRSR640198-2"/>
    </source>
</evidence>
<feature type="active site" evidence="1">
    <location>
        <position position="179"/>
    </location>
</feature>
<keyword evidence="2" id="KW-0547">Nucleotide-binding</keyword>
<reference evidence="4" key="1">
    <citation type="submission" date="2022-01" db="EMBL/GenBank/DDBJ databases">
        <title>Draft Genome Sequences of Seven Type Strains of the Genus Streptomyces.</title>
        <authorList>
            <person name="Aziz S."/>
            <person name="Coretto E."/>
            <person name="Chronakova A."/>
            <person name="Sproer C."/>
            <person name="Huber K."/>
            <person name="Nouioui I."/>
            <person name="Gross H."/>
        </authorList>
    </citation>
    <scope>NUCLEOTIDE SEQUENCE</scope>
    <source>
        <strain evidence="4">DSM 103493</strain>
    </source>
</reference>
<dbReference type="InterPro" id="IPR003812">
    <property type="entry name" value="Fido"/>
</dbReference>
<sequence length="344" mass="37692">MPPLDAEVVPAAARATALAALATLAETARRHLGDPDLFHRPRFRMKMHHRHLAQVEEGQVTALIAEAAEGRAAAGLLAVHSVRAERAERPDRRPCFTPDALAELHRLLVAADPNIPGTEGFRRSTSRVTWSDGRCFVMAVRPGKELRDHVRRWYEWGTRTFSPPLDAAALSMVRLLTIHPFPDANGRTARLLAECDLVGAGLMPGLLLDIEGWIERHRDEHNEAVVSAAEGRWEVWGELFARTVTDTAHHRTATITAYGALIDEAIERVDREPAMTTVLTCLRSSPAVSDAWLRDRIPHDPGPPLAHLLAAGVLTPHPRLPGALVHPESLTILDTPYGALPGAL</sequence>
<evidence type="ECO:0000313" key="4">
    <source>
        <dbReference type="EMBL" id="MCF1592893.1"/>
    </source>
</evidence>
<feature type="binding site" evidence="2">
    <location>
        <begin position="183"/>
        <end position="190"/>
    </location>
    <ligand>
        <name>ATP</name>
        <dbReference type="ChEBI" id="CHEBI:30616"/>
    </ligand>
</feature>
<comment type="caution">
    <text evidence="4">The sequence shown here is derived from an EMBL/GenBank/DDBJ whole genome shotgun (WGS) entry which is preliminary data.</text>
</comment>
<evidence type="ECO:0000256" key="1">
    <source>
        <dbReference type="PIRSR" id="PIRSR640198-1"/>
    </source>
</evidence>
<dbReference type="Proteomes" id="UP001139384">
    <property type="component" value="Unassembled WGS sequence"/>
</dbReference>
<accession>A0A9X1PW82</accession>
<dbReference type="PROSITE" id="PS51459">
    <property type="entry name" value="FIDO"/>
    <property type="match status" value="1"/>
</dbReference>
<dbReference type="Pfam" id="PF02661">
    <property type="entry name" value="Fic"/>
    <property type="match status" value="1"/>
</dbReference>
<dbReference type="PANTHER" id="PTHR13504:SF38">
    <property type="entry name" value="FIDO DOMAIN-CONTAINING PROTEIN"/>
    <property type="match status" value="1"/>
</dbReference>
<dbReference type="PANTHER" id="PTHR13504">
    <property type="entry name" value="FIDO DOMAIN-CONTAINING PROTEIN DDB_G0283145"/>
    <property type="match status" value="1"/>
</dbReference>
<evidence type="ECO:0000259" key="3">
    <source>
        <dbReference type="PROSITE" id="PS51459"/>
    </source>
</evidence>